<dbReference type="eggNOG" id="COG4191">
    <property type="taxonomic scope" value="Bacteria"/>
</dbReference>
<organism evidence="11 12">
    <name type="scientific">Rhodoferax saidenbachensis</name>
    <dbReference type="NCBI Taxonomy" id="1484693"/>
    <lineage>
        <taxon>Bacteria</taxon>
        <taxon>Pseudomonadati</taxon>
        <taxon>Pseudomonadota</taxon>
        <taxon>Betaproteobacteria</taxon>
        <taxon>Burkholderiales</taxon>
        <taxon>Comamonadaceae</taxon>
        <taxon>Rhodoferax</taxon>
    </lineage>
</organism>
<accession>A0A1P8KCF7</accession>
<dbReference type="Gene3D" id="3.30.450.20">
    <property type="entry name" value="PAS domain"/>
    <property type="match status" value="2"/>
</dbReference>
<keyword evidence="5 7" id="KW-0472">Membrane</keyword>
<dbReference type="PANTHER" id="PTHR46663">
    <property type="entry name" value="DIGUANYLATE CYCLASE DGCT-RELATED"/>
    <property type="match status" value="1"/>
</dbReference>
<dbReference type="NCBIfam" id="TIGR00254">
    <property type="entry name" value="GGDEF"/>
    <property type="match status" value="1"/>
</dbReference>
<evidence type="ECO:0000256" key="6">
    <source>
        <dbReference type="SAM" id="Coils"/>
    </source>
</evidence>
<dbReference type="CDD" id="cd12914">
    <property type="entry name" value="PDC1_DGC_like"/>
    <property type="match status" value="1"/>
</dbReference>
<dbReference type="SMART" id="SM00086">
    <property type="entry name" value="PAC"/>
    <property type="match status" value="1"/>
</dbReference>
<dbReference type="Gene3D" id="3.30.70.270">
    <property type="match status" value="1"/>
</dbReference>
<feature type="domain" description="PAC" evidence="9">
    <location>
        <begin position="414"/>
        <end position="467"/>
    </location>
</feature>
<dbReference type="InterPro" id="IPR033479">
    <property type="entry name" value="dCache_1"/>
</dbReference>
<keyword evidence="3 7" id="KW-0812">Transmembrane</keyword>
<dbReference type="PROSITE" id="PS50113">
    <property type="entry name" value="PAC"/>
    <property type="match status" value="1"/>
</dbReference>
<dbReference type="SMART" id="SM00267">
    <property type="entry name" value="GGDEF"/>
    <property type="match status" value="1"/>
</dbReference>
<dbReference type="InterPro" id="IPR029787">
    <property type="entry name" value="Nucleotide_cyclase"/>
</dbReference>
<dbReference type="InterPro" id="IPR000014">
    <property type="entry name" value="PAS"/>
</dbReference>
<dbReference type="Pfam" id="PF08447">
    <property type="entry name" value="PAS_3"/>
    <property type="match status" value="1"/>
</dbReference>
<evidence type="ECO:0000256" key="5">
    <source>
        <dbReference type="ARBA" id="ARBA00023136"/>
    </source>
</evidence>
<evidence type="ECO:0000259" key="8">
    <source>
        <dbReference type="PROSITE" id="PS50112"/>
    </source>
</evidence>
<dbReference type="InterPro" id="IPR035965">
    <property type="entry name" value="PAS-like_dom_sf"/>
</dbReference>
<feature type="domain" description="GGDEF" evidence="10">
    <location>
        <begin position="499"/>
        <end position="637"/>
    </location>
</feature>
<dbReference type="CDD" id="cd01949">
    <property type="entry name" value="GGDEF"/>
    <property type="match status" value="1"/>
</dbReference>
<protein>
    <submittedName>
        <fullName evidence="11">Sensor domain-containing diguanylate cyclase</fullName>
    </submittedName>
</protein>
<evidence type="ECO:0000256" key="2">
    <source>
        <dbReference type="ARBA" id="ARBA00022475"/>
    </source>
</evidence>
<dbReference type="NCBIfam" id="TIGR00229">
    <property type="entry name" value="sensory_box"/>
    <property type="match status" value="1"/>
</dbReference>
<evidence type="ECO:0000313" key="11">
    <source>
        <dbReference type="EMBL" id="APW43704.1"/>
    </source>
</evidence>
<dbReference type="KEGG" id="rsb:RS694_14950"/>
<dbReference type="Proteomes" id="UP000186110">
    <property type="component" value="Chromosome"/>
</dbReference>
<keyword evidence="6" id="KW-0175">Coiled coil</keyword>
<keyword evidence="12" id="KW-1185">Reference proteome</keyword>
<dbReference type="SUPFAM" id="SSF55785">
    <property type="entry name" value="PYP-like sensor domain (PAS domain)"/>
    <property type="match status" value="1"/>
</dbReference>
<dbReference type="Pfam" id="PF00990">
    <property type="entry name" value="GGDEF"/>
    <property type="match status" value="1"/>
</dbReference>
<sequence length="644" mass="71175">MPQQTSTLAALQRNFWLLVAAALVMLGVVMGYLLFQERTRTLAREGDRLLHQVRVIDANLTQQLAGVNAALLSMRQEGLAARSPAQLTQQGSERLRALTDAMPGVRTMLLTDAEGTILASNRREALGLNVSERPYFQVTKASSQADTLYVSEPFKTPLGVYSLNVVRIWLDSKGQFAGVVTATLDPTYFDVLLRSVLYASDMRATLVHGKGKAFMTLPGNPNIEGVNLATPGTVFGRHMASGKTESLIQGVFTTTSDERLVAYRTVQPAALQMDQPMVLAVSRELTAVLAPWWQLAQVFVVAYGLLCALALLSAWALQRKQQALLALTQARAQETQEQAQRLDLALNGADLGLWDVDLSTGVRNVNARAQEMLGRSPDDPVDALSVWTGNMHPDDLQQVEALRQAHEEGRSFSLVLEYRMQHRDGHWVWIHSRGKVTHRDADGRPQRLMGTYLDITERKAAEAQIAEYAFHDPLTHLPNRRLLMDRLAQAQHASARSRQPAALMFLDLDRFKWVNDTLGHDQGDQLLQQVAERLQLCVRQSDTVARLGGDEFVLVVHKLGENMEDATVLVRALADKVLASLREPLDLGTVQYTLTTSIGITLFCGEDVAASELLKRADQAMYQAKADGRNSARIYLGAVQEKAA</sequence>
<feature type="domain" description="PAS" evidence="8">
    <location>
        <begin position="338"/>
        <end position="410"/>
    </location>
</feature>
<gene>
    <name evidence="11" type="ORF">RS694_14950</name>
</gene>
<dbReference type="GO" id="GO:0003824">
    <property type="term" value="F:catalytic activity"/>
    <property type="evidence" value="ECO:0007669"/>
    <property type="project" value="UniProtKB-ARBA"/>
</dbReference>
<feature type="coiled-coil region" evidence="6">
    <location>
        <begin position="317"/>
        <end position="345"/>
    </location>
</feature>
<dbReference type="Pfam" id="PF02743">
    <property type="entry name" value="dCache_1"/>
    <property type="match status" value="1"/>
</dbReference>
<feature type="transmembrane region" description="Helical" evidence="7">
    <location>
        <begin position="15"/>
        <end position="35"/>
    </location>
</feature>
<feature type="transmembrane region" description="Helical" evidence="7">
    <location>
        <begin position="292"/>
        <end position="317"/>
    </location>
</feature>
<dbReference type="SMART" id="SM00091">
    <property type="entry name" value="PAS"/>
    <property type="match status" value="1"/>
</dbReference>
<dbReference type="PANTHER" id="PTHR46663:SF3">
    <property type="entry name" value="SLL0267 PROTEIN"/>
    <property type="match status" value="1"/>
</dbReference>
<comment type="subcellular location">
    <subcellularLocation>
        <location evidence="1">Cell membrane</location>
        <topology evidence="1">Multi-pass membrane protein</topology>
    </subcellularLocation>
</comment>
<dbReference type="InterPro" id="IPR000160">
    <property type="entry name" value="GGDEF_dom"/>
</dbReference>
<dbReference type="InterPro" id="IPR000700">
    <property type="entry name" value="PAS-assoc_C"/>
</dbReference>
<dbReference type="STRING" id="1484693.RS694_14950"/>
<dbReference type="FunFam" id="3.30.70.270:FF:000001">
    <property type="entry name" value="Diguanylate cyclase domain protein"/>
    <property type="match status" value="1"/>
</dbReference>
<dbReference type="InterPro" id="IPR043128">
    <property type="entry name" value="Rev_trsase/Diguanyl_cyclase"/>
</dbReference>
<dbReference type="PROSITE" id="PS50112">
    <property type="entry name" value="PAS"/>
    <property type="match status" value="1"/>
</dbReference>
<evidence type="ECO:0000256" key="4">
    <source>
        <dbReference type="ARBA" id="ARBA00022989"/>
    </source>
</evidence>
<keyword evidence="4 7" id="KW-1133">Transmembrane helix</keyword>
<dbReference type="SUPFAM" id="SSF55073">
    <property type="entry name" value="Nucleotide cyclase"/>
    <property type="match status" value="1"/>
</dbReference>
<dbReference type="PROSITE" id="PS50887">
    <property type="entry name" value="GGDEF"/>
    <property type="match status" value="1"/>
</dbReference>
<name>A0A1P8KCF7_9BURK</name>
<evidence type="ECO:0000259" key="9">
    <source>
        <dbReference type="PROSITE" id="PS50113"/>
    </source>
</evidence>
<evidence type="ECO:0000256" key="7">
    <source>
        <dbReference type="SAM" id="Phobius"/>
    </source>
</evidence>
<dbReference type="RefSeq" id="WP_051392151.1">
    <property type="nucleotide sequence ID" value="NZ_CP019239.1"/>
</dbReference>
<evidence type="ECO:0000256" key="3">
    <source>
        <dbReference type="ARBA" id="ARBA00022692"/>
    </source>
</evidence>
<dbReference type="InterPro" id="IPR013655">
    <property type="entry name" value="PAS_fold_3"/>
</dbReference>
<dbReference type="CDD" id="cd00130">
    <property type="entry name" value="PAS"/>
    <property type="match status" value="1"/>
</dbReference>
<evidence type="ECO:0000256" key="1">
    <source>
        <dbReference type="ARBA" id="ARBA00004651"/>
    </source>
</evidence>
<dbReference type="InterPro" id="IPR001610">
    <property type="entry name" value="PAC"/>
</dbReference>
<dbReference type="EMBL" id="CP019239">
    <property type="protein sequence ID" value="APW43704.1"/>
    <property type="molecule type" value="Genomic_DNA"/>
</dbReference>
<dbReference type="GO" id="GO:0005886">
    <property type="term" value="C:plasma membrane"/>
    <property type="evidence" value="ECO:0007669"/>
    <property type="project" value="UniProtKB-SubCell"/>
</dbReference>
<dbReference type="InterPro" id="IPR052163">
    <property type="entry name" value="DGC-Regulatory_Protein"/>
</dbReference>
<evidence type="ECO:0000259" key="10">
    <source>
        <dbReference type="PROSITE" id="PS50887"/>
    </source>
</evidence>
<reference evidence="11 12" key="1">
    <citation type="submission" date="2017-01" db="EMBL/GenBank/DDBJ databases">
        <authorList>
            <person name="Mah S.A."/>
            <person name="Swanson W.J."/>
            <person name="Moy G.W."/>
            <person name="Vacquier V.D."/>
        </authorList>
    </citation>
    <scope>NUCLEOTIDE SEQUENCE [LARGE SCALE GENOMIC DNA]</scope>
    <source>
        <strain evidence="11 12">DSM 22694</strain>
    </source>
</reference>
<evidence type="ECO:0000313" key="12">
    <source>
        <dbReference type="Proteomes" id="UP000186110"/>
    </source>
</evidence>
<dbReference type="AlphaFoldDB" id="A0A1P8KCF7"/>
<dbReference type="CDD" id="cd12915">
    <property type="entry name" value="PDC2_DGC_like"/>
    <property type="match status" value="1"/>
</dbReference>
<dbReference type="eggNOG" id="COG5001">
    <property type="taxonomic scope" value="Bacteria"/>
</dbReference>
<keyword evidence="2" id="KW-1003">Cell membrane</keyword>
<proteinExistence type="predicted"/>